<dbReference type="eggNOG" id="KOG1092">
    <property type="taxonomic scope" value="Eukaryota"/>
</dbReference>
<name>A0A0L0FDR6_9EUKA</name>
<gene>
    <name evidence="2" type="ORF">SARC_13242</name>
</gene>
<reference evidence="2 3" key="1">
    <citation type="submission" date="2011-02" db="EMBL/GenBank/DDBJ databases">
        <title>The Genome Sequence of Sphaeroforma arctica JP610.</title>
        <authorList>
            <consortium name="The Broad Institute Genome Sequencing Platform"/>
            <person name="Russ C."/>
            <person name="Cuomo C."/>
            <person name="Young S.K."/>
            <person name="Zeng Q."/>
            <person name="Gargeya S."/>
            <person name="Alvarado L."/>
            <person name="Berlin A."/>
            <person name="Chapman S.B."/>
            <person name="Chen Z."/>
            <person name="Freedman E."/>
            <person name="Gellesch M."/>
            <person name="Goldberg J."/>
            <person name="Griggs A."/>
            <person name="Gujja S."/>
            <person name="Heilman E."/>
            <person name="Heiman D."/>
            <person name="Howarth C."/>
            <person name="Mehta T."/>
            <person name="Neiman D."/>
            <person name="Pearson M."/>
            <person name="Roberts A."/>
            <person name="Saif S."/>
            <person name="Shea T."/>
            <person name="Shenoy N."/>
            <person name="Sisk P."/>
            <person name="Stolte C."/>
            <person name="Sykes S."/>
            <person name="White J."/>
            <person name="Yandava C."/>
            <person name="Burger G."/>
            <person name="Gray M.W."/>
            <person name="Holland P.W.H."/>
            <person name="King N."/>
            <person name="Lang F.B.F."/>
            <person name="Roger A.J."/>
            <person name="Ruiz-Trillo I."/>
            <person name="Haas B."/>
            <person name="Nusbaum C."/>
            <person name="Birren B."/>
        </authorList>
    </citation>
    <scope>NUCLEOTIDE SEQUENCE [LARGE SCALE GENOMIC DNA]</scope>
    <source>
        <strain evidence="2 3">JP610</strain>
    </source>
</reference>
<organism evidence="2 3">
    <name type="scientific">Sphaeroforma arctica JP610</name>
    <dbReference type="NCBI Taxonomy" id="667725"/>
    <lineage>
        <taxon>Eukaryota</taxon>
        <taxon>Ichthyosporea</taxon>
        <taxon>Ichthyophonida</taxon>
        <taxon>Sphaeroforma</taxon>
    </lineage>
</organism>
<dbReference type="STRING" id="667725.A0A0L0FDR6"/>
<dbReference type="RefSeq" id="XP_014148105.1">
    <property type="nucleotide sequence ID" value="XM_014292630.1"/>
</dbReference>
<evidence type="ECO:0000313" key="3">
    <source>
        <dbReference type="Proteomes" id="UP000054560"/>
    </source>
</evidence>
<evidence type="ECO:0000313" key="2">
    <source>
        <dbReference type="EMBL" id="KNC74203.1"/>
    </source>
</evidence>
<keyword evidence="3" id="KW-1185">Reference proteome</keyword>
<feature type="non-terminal residue" evidence="2">
    <location>
        <position position="1"/>
    </location>
</feature>
<sequence>LSCHVSVNAHFALPTSISAAQELANSEDRQKQFKSFPKDYPENVKRIIGEIGRYHQEIPLFKISQTKDVFLKTVSVYLARNPQQQHDPTLIHMAGLFVYVYHDSPSELYFCFEALMDRLGFSDPNNHNRALSDFMNAFRMSMPELYHHFEDEEVDARDWALSWMKSVLAVELPLPCAMRLWDTYFAYHEDGFALHPYVCLAILRYLREDLQDYERDEIIHRLRHLPELDIDMVCAEGVDGCL</sequence>
<accession>A0A0L0FDR6</accession>
<dbReference type="SUPFAM" id="SSF47923">
    <property type="entry name" value="Ypt/Rab-GAP domain of gyp1p"/>
    <property type="match status" value="2"/>
</dbReference>
<dbReference type="GeneID" id="25913746"/>
<evidence type="ECO:0000259" key="1">
    <source>
        <dbReference type="PROSITE" id="PS50086"/>
    </source>
</evidence>
<protein>
    <recommendedName>
        <fullName evidence="1">Rab-GAP TBC domain-containing protein</fullName>
    </recommendedName>
</protein>
<dbReference type="OrthoDB" id="27140at2759"/>
<dbReference type="Proteomes" id="UP000054560">
    <property type="component" value="Unassembled WGS sequence"/>
</dbReference>
<dbReference type="EMBL" id="KQ244654">
    <property type="protein sequence ID" value="KNC74203.1"/>
    <property type="molecule type" value="Genomic_DNA"/>
</dbReference>
<dbReference type="PANTHER" id="PTHR22957:SF268">
    <property type="entry name" value="ANKYRIN REPEAT-CONTAINING PROTEIN"/>
    <property type="match status" value="1"/>
</dbReference>
<dbReference type="AlphaFoldDB" id="A0A0L0FDR6"/>
<dbReference type="PROSITE" id="PS50086">
    <property type="entry name" value="TBC_RABGAP"/>
    <property type="match status" value="1"/>
</dbReference>
<dbReference type="InterPro" id="IPR035969">
    <property type="entry name" value="Rab-GAP_TBC_sf"/>
</dbReference>
<dbReference type="GO" id="GO:0005096">
    <property type="term" value="F:GTPase activator activity"/>
    <property type="evidence" value="ECO:0007669"/>
    <property type="project" value="TreeGrafter"/>
</dbReference>
<dbReference type="SMART" id="SM00164">
    <property type="entry name" value="TBC"/>
    <property type="match status" value="1"/>
</dbReference>
<proteinExistence type="predicted"/>
<dbReference type="Gene3D" id="1.10.472.80">
    <property type="entry name" value="Ypt/Rab-GAP domain of gyp1p, domain 3"/>
    <property type="match status" value="1"/>
</dbReference>
<dbReference type="PANTHER" id="PTHR22957">
    <property type="entry name" value="TBC1 DOMAIN FAMILY MEMBER GTPASE-ACTIVATING PROTEIN"/>
    <property type="match status" value="1"/>
</dbReference>
<feature type="domain" description="Rab-GAP TBC" evidence="1">
    <location>
        <begin position="1"/>
        <end position="188"/>
    </location>
</feature>
<dbReference type="InterPro" id="IPR000195">
    <property type="entry name" value="Rab-GAP-TBC_dom"/>
</dbReference>
<dbReference type="Pfam" id="PF00566">
    <property type="entry name" value="RabGAP-TBC"/>
    <property type="match status" value="1"/>
</dbReference>